<evidence type="ECO:0000313" key="9">
    <source>
        <dbReference type="Proteomes" id="UP000233256"/>
    </source>
</evidence>
<dbReference type="InterPro" id="IPR004839">
    <property type="entry name" value="Aminotransferase_I/II_large"/>
</dbReference>
<dbReference type="GO" id="GO:0006520">
    <property type="term" value="P:amino acid metabolic process"/>
    <property type="evidence" value="ECO:0007669"/>
    <property type="project" value="InterPro"/>
</dbReference>
<protein>
    <recommendedName>
        <fullName evidence="6">Aminotransferase</fullName>
        <ecNumber evidence="6">2.6.1.-</ecNumber>
    </recommendedName>
</protein>
<name>A0A2N1PG29_9BACT</name>
<keyword evidence="3 6" id="KW-0032">Aminotransferase</keyword>
<dbReference type="PANTHER" id="PTHR46383:SF2">
    <property type="entry name" value="AMINOTRANSFERASE"/>
    <property type="match status" value="1"/>
</dbReference>
<gene>
    <name evidence="8" type="ORF">CVV64_22340</name>
</gene>
<feature type="non-terminal residue" evidence="8">
    <location>
        <position position="278"/>
    </location>
</feature>
<evidence type="ECO:0000256" key="4">
    <source>
        <dbReference type="ARBA" id="ARBA00022679"/>
    </source>
</evidence>
<dbReference type="InterPro" id="IPR015421">
    <property type="entry name" value="PyrdxlP-dep_Trfase_major"/>
</dbReference>
<dbReference type="InterPro" id="IPR004838">
    <property type="entry name" value="NHTrfase_class1_PyrdxlP-BS"/>
</dbReference>
<dbReference type="InterPro" id="IPR015424">
    <property type="entry name" value="PyrdxlP-dep_Trfase"/>
</dbReference>
<comment type="similarity">
    <text evidence="2 6">Belongs to the class-I pyridoxal-phosphate-dependent aminotransferase family.</text>
</comment>
<evidence type="ECO:0000256" key="2">
    <source>
        <dbReference type="ARBA" id="ARBA00007441"/>
    </source>
</evidence>
<evidence type="ECO:0000256" key="5">
    <source>
        <dbReference type="ARBA" id="ARBA00022898"/>
    </source>
</evidence>
<dbReference type="Proteomes" id="UP000233256">
    <property type="component" value="Unassembled WGS sequence"/>
</dbReference>
<dbReference type="GO" id="GO:0008483">
    <property type="term" value="F:transaminase activity"/>
    <property type="evidence" value="ECO:0007669"/>
    <property type="project" value="UniProtKB-KW"/>
</dbReference>
<accession>A0A2N1PG29</accession>
<proteinExistence type="inferred from homology"/>
<dbReference type="CDD" id="cd00609">
    <property type="entry name" value="AAT_like"/>
    <property type="match status" value="1"/>
</dbReference>
<dbReference type="SUPFAM" id="SSF53383">
    <property type="entry name" value="PLP-dependent transferases"/>
    <property type="match status" value="1"/>
</dbReference>
<keyword evidence="4 6" id="KW-0808">Transferase</keyword>
<dbReference type="Gene3D" id="3.40.640.10">
    <property type="entry name" value="Type I PLP-dependent aspartate aminotransferase-like (Major domain)"/>
    <property type="match status" value="1"/>
</dbReference>
<dbReference type="InterPro" id="IPR015422">
    <property type="entry name" value="PyrdxlP-dep_Trfase_small"/>
</dbReference>
<feature type="domain" description="Aminotransferase class I/classII large" evidence="7">
    <location>
        <begin position="30"/>
        <end position="275"/>
    </location>
</feature>
<dbReference type="GO" id="GO:0030170">
    <property type="term" value="F:pyridoxal phosphate binding"/>
    <property type="evidence" value="ECO:0007669"/>
    <property type="project" value="InterPro"/>
</dbReference>
<evidence type="ECO:0000256" key="6">
    <source>
        <dbReference type="RuleBase" id="RU000481"/>
    </source>
</evidence>
<evidence type="ECO:0000259" key="7">
    <source>
        <dbReference type="Pfam" id="PF00155"/>
    </source>
</evidence>
<evidence type="ECO:0000256" key="3">
    <source>
        <dbReference type="ARBA" id="ARBA00022576"/>
    </source>
</evidence>
<keyword evidence="5" id="KW-0663">Pyridoxal phosphate</keyword>
<dbReference type="PANTHER" id="PTHR46383">
    <property type="entry name" value="ASPARTATE AMINOTRANSFERASE"/>
    <property type="match status" value="1"/>
</dbReference>
<comment type="caution">
    <text evidence="8">The sequence shown here is derived from an EMBL/GenBank/DDBJ whole genome shotgun (WGS) entry which is preliminary data.</text>
</comment>
<dbReference type="InterPro" id="IPR050596">
    <property type="entry name" value="AspAT/PAT-like"/>
</dbReference>
<dbReference type="AlphaFoldDB" id="A0A2N1PG29"/>
<comment type="cofactor">
    <cofactor evidence="1 6">
        <name>pyridoxal 5'-phosphate</name>
        <dbReference type="ChEBI" id="CHEBI:597326"/>
    </cofactor>
</comment>
<reference evidence="8 9" key="1">
    <citation type="journal article" date="2017" name="ISME J.">
        <title>Potential for microbial H2 and metal transformations associated with novel bacteria and archaea in deep terrestrial subsurface sediments.</title>
        <authorList>
            <person name="Hernsdorf A.W."/>
            <person name="Amano Y."/>
            <person name="Miyakawa K."/>
            <person name="Ise K."/>
            <person name="Suzuki Y."/>
            <person name="Anantharaman K."/>
            <person name="Probst A."/>
            <person name="Burstein D."/>
            <person name="Thomas B.C."/>
            <person name="Banfield J.F."/>
        </authorList>
    </citation>
    <scope>NUCLEOTIDE SEQUENCE [LARGE SCALE GENOMIC DNA]</scope>
    <source>
        <strain evidence="8">HGW-Wallbacteria-1</strain>
    </source>
</reference>
<dbReference type="EMBL" id="PGXC01000176">
    <property type="protein sequence ID" value="PKK87289.1"/>
    <property type="molecule type" value="Genomic_DNA"/>
</dbReference>
<evidence type="ECO:0000313" key="8">
    <source>
        <dbReference type="EMBL" id="PKK87289.1"/>
    </source>
</evidence>
<organism evidence="8 9">
    <name type="scientific">Candidatus Wallbacteria bacterium HGW-Wallbacteria-1</name>
    <dbReference type="NCBI Taxonomy" id="2013854"/>
    <lineage>
        <taxon>Bacteria</taxon>
        <taxon>Candidatus Walliibacteriota</taxon>
    </lineage>
</organism>
<dbReference type="EC" id="2.6.1.-" evidence="6"/>
<evidence type="ECO:0000256" key="1">
    <source>
        <dbReference type="ARBA" id="ARBA00001933"/>
    </source>
</evidence>
<dbReference type="PROSITE" id="PS00105">
    <property type="entry name" value="AA_TRANSFER_CLASS_1"/>
    <property type="match status" value="1"/>
</dbReference>
<sequence length="278" mass="31577">MISKRASEFTSFIVMDVMAKAEELERKGEHIIHLEVGEPDFPTPKVITETAIAALQSDKTRYTHALGLLELRQAICDYYLKEYGVTITPDQVMISTGTSPVLLFAMLAIIDHGDEVIVSNPRYPCYQNFILAAGAKIKEIQTYPEEGFQYRHKDIQKKLTRRTRGIIINSPCNPTGIVMTPDQLKDIALFDGQYIISDEIYHGLVYKDRAHSILEFTERAFVINGFSKLYAMTGWRLGYLIFPKKFSAVMQRIHQNFMISANAFIQWAGIAALTQARD</sequence>
<dbReference type="Gene3D" id="3.90.1150.10">
    <property type="entry name" value="Aspartate Aminotransferase, domain 1"/>
    <property type="match status" value="1"/>
</dbReference>
<dbReference type="Pfam" id="PF00155">
    <property type="entry name" value="Aminotran_1_2"/>
    <property type="match status" value="1"/>
</dbReference>